<evidence type="ECO:0000313" key="2">
    <source>
        <dbReference type="EMBL" id="SDZ41958.1"/>
    </source>
</evidence>
<evidence type="ECO:0000259" key="1">
    <source>
        <dbReference type="Pfam" id="PF05050"/>
    </source>
</evidence>
<evidence type="ECO:0000313" key="3">
    <source>
        <dbReference type="Proteomes" id="UP000183417"/>
    </source>
</evidence>
<reference evidence="2 3" key="1">
    <citation type="submission" date="2016-10" db="EMBL/GenBank/DDBJ databases">
        <authorList>
            <person name="de Groot N.N."/>
        </authorList>
    </citation>
    <scope>NUCLEOTIDE SEQUENCE [LARGE SCALE GENOMIC DNA]</scope>
    <source>
        <strain evidence="2 3">LMG 24775</strain>
    </source>
</reference>
<dbReference type="Gene3D" id="3.40.50.720">
    <property type="entry name" value="NAD(P)-binding Rossmann-like Domain"/>
    <property type="match status" value="1"/>
</dbReference>
<dbReference type="EMBL" id="FNPE01000023">
    <property type="protein sequence ID" value="SDZ41958.1"/>
    <property type="molecule type" value="Genomic_DNA"/>
</dbReference>
<dbReference type="InterPro" id="IPR006342">
    <property type="entry name" value="FkbM_mtfrase"/>
</dbReference>
<sequence length="406" mass="45752">MPVQRSRHIPTDLSALKDYFLQAASSLAQDGLFGTPDEVRDVISNHGAASRMFILGTRGLAAHLIEAQKHGRYVIAAVVDDLLHQSESHYHGIPLITTSAFIKICQGKNNIFAVNTCGQKNPKVFFNDVCSSNHIPHMNFEQAVRAFQLQGLVDHRMDDWGPHIIRNTERYQALAQRMADPFSAKTLYSILNFRLTCHHSHYYRIEQSYSSLYFESGLLHFGNEERMVDCGASIGESLYGFLNATNGIFSRNWLIEPDRFNIQTLRNILIEDIHPTLASRISIHACGAGENSCRLAFQHQGGHGSSIQSANCPTQESEFIDVHPIDDIVDEAPTFIKMDVEGHELPALRGAEQTLKSSAPKLAISTYHRPSDLLDLTDYIISQQPGYKIGLRHHGHYRWDTCLYFY</sequence>
<dbReference type="InterPro" id="IPR029063">
    <property type="entry name" value="SAM-dependent_MTases_sf"/>
</dbReference>
<protein>
    <submittedName>
        <fullName evidence="2">Methyltransferase, FkbM family</fullName>
    </submittedName>
</protein>
<dbReference type="Gene3D" id="3.40.50.150">
    <property type="entry name" value="Vaccinia Virus protein VP39"/>
    <property type="match status" value="1"/>
</dbReference>
<dbReference type="GO" id="GO:0008168">
    <property type="term" value="F:methyltransferase activity"/>
    <property type="evidence" value="ECO:0007669"/>
    <property type="project" value="UniProtKB-KW"/>
</dbReference>
<dbReference type="GeneID" id="94689889"/>
<dbReference type="RefSeq" id="WP_074923337.1">
    <property type="nucleotide sequence ID" value="NZ_CP141274.1"/>
</dbReference>
<feature type="domain" description="Methyltransferase FkbM" evidence="1">
    <location>
        <begin position="229"/>
        <end position="387"/>
    </location>
</feature>
<dbReference type="AlphaFoldDB" id="A0A1H3SWC7"/>
<dbReference type="SUPFAM" id="SSF53335">
    <property type="entry name" value="S-adenosyl-L-methionine-dependent methyltransferases"/>
    <property type="match status" value="1"/>
</dbReference>
<dbReference type="Proteomes" id="UP000183417">
    <property type="component" value="Unassembled WGS sequence"/>
</dbReference>
<dbReference type="InterPro" id="IPR052514">
    <property type="entry name" value="SAM-dependent_MTase"/>
</dbReference>
<dbReference type="PANTHER" id="PTHR34203">
    <property type="entry name" value="METHYLTRANSFERASE, FKBM FAMILY PROTEIN"/>
    <property type="match status" value="1"/>
</dbReference>
<dbReference type="PANTHER" id="PTHR34203:SF15">
    <property type="entry name" value="SLL1173 PROTEIN"/>
    <property type="match status" value="1"/>
</dbReference>
<keyword evidence="2" id="KW-0489">Methyltransferase</keyword>
<organism evidence="2 3">
    <name type="scientific">Delftia lacustris</name>
    <dbReference type="NCBI Taxonomy" id="558537"/>
    <lineage>
        <taxon>Bacteria</taxon>
        <taxon>Pseudomonadati</taxon>
        <taxon>Pseudomonadota</taxon>
        <taxon>Betaproteobacteria</taxon>
        <taxon>Burkholderiales</taxon>
        <taxon>Comamonadaceae</taxon>
        <taxon>Delftia</taxon>
    </lineage>
</organism>
<name>A0A1H3SWC7_9BURK</name>
<gene>
    <name evidence="2" type="ORF">SAMN05421547_12353</name>
</gene>
<dbReference type="Gene3D" id="1.20.1270.160">
    <property type="match status" value="1"/>
</dbReference>
<proteinExistence type="predicted"/>
<accession>A0A1H3SWC7</accession>
<dbReference type="GO" id="GO:0032259">
    <property type="term" value="P:methylation"/>
    <property type="evidence" value="ECO:0007669"/>
    <property type="project" value="UniProtKB-KW"/>
</dbReference>
<dbReference type="NCBIfam" id="TIGR01444">
    <property type="entry name" value="fkbM_fam"/>
    <property type="match status" value="1"/>
</dbReference>
<keyword evidence="2" id="KW-0808">Transferase</keyword>
<dbReference type="Pfam" id="PF05050">
    <property type="entry name" value="Methyltransf_21"/>
    <property type="match status" value="1"/>
</dbReference>